<feature type="compositionally biased region" description="Polar residues" evidence="7">
    <location>
        <begin position="783"/>
        <end position="793"/>
    </location>
</feature>
<feature type="compositionally biased region" description="Low complexity" evidence="7">
    <location>
        <begin position="376"/>
        <end position="391"/>
    </location>
</feature>
<dbReference type="InterPro" id="IPR057597">
    <property type="entry name" value="ALE2_N"/>
</dbReference>
<dbReference type="InterPro" id="IPR001245">
    <property type="entry name" value="Ser-Thr/Tyr_kinase_cat_dom"/>
</dbReference>
<dbReference type="InterPro" id="IPR008271">
    <property type="entry name" value="Ser/Thr_kinase_AS"/>
</dbReference>
<evidence type="ECO:0000259" key="9">
    <source>
        <dbReference type="PROSITE" id="PS50011"/>
    </source>
</evidence>
<feature type="domain" description="Protein kinase" evidence="9">
    <location>
        <begin position="474"/>
        <end position="760"/>
    </location>
</feature>
<organism evidence="10 11">
    <name type="scientific">Sphagnum troendelagicum</name>
    <dbReference type="NCBI Taxonomy" id="128251"/>
    <lineage>
        <taxon>Eukaryota</taxon>
        <taxon>Viridiplantae</taxon>
        <taxon>Streptophyta</taxon>
        <taxon>Embryophyta</taxon>
        <taxon>Bryophyta</taxon>
        <taxon>Sphagnophytina</taxon>
        <taxon>Sphagnopsida</taxon>
        <taxon>Sphagnales</taxon>
        <taxon>Sphagnaceae</taxon>
        <taxon>Sphagnum</taxon>
    </lineage>
</organism>
<gene>
    <name evidence="10" type="ORF">CSSPTR1EN2_LOCUS12695</name>
</gene>
<sequence length="845" mass="90814">MSRWPPPRSLWQLMILLCVTIWWWFTFLHHGGHQLSSSSSFTGLVAQGKQVFATPFSCCLAATFSSESQSLISSANLSPSPLLLPHRSHSRFLSSVSSPHPPLAQAAAPSSVPLSPPVHAVHSAPPSTVSPPPFVPVLPPPSPLPAATGPSLGSAFPPTTSHPPLRLPPASSLVPLLSPIRTPPLPPPPRQAPASTPRAPAPSPDVPTTILPPSSPPNKPSQPTSSSPAPSPGLAPPPGCCTTNMMALPGSSNSACQCVYPIEVAFHMENASSAFTNLTSLFQHELASQLNLKDVQVQIQAFQFGTNFTLDMSVDIGPLVGLSFPPEEISMINSSLLTHSIQFSSTLFGNYTVVNITVFMPPSPSPDVIPFSPINAPAAPSPSSQGGKPSAEGPLPSSGKRTHDIMWVIIGIVGGSAILLLIIALSVWRCITKKRKENAPSTTRMITTRERSLPRPSNTLEFTFKELQEATNDFSPSFFIGEGGFGKVYRGVLKDGTEVAIKKLTSGGNQGDKEFLVEVEMLSRLHHRHLVKLLGYYCSLEPLQQLLCYELVPNGSLEAWLHGHLGQARGPLDWNTRMKIALGAARGLAYLHEDSQPCIIHRDFKASNILLEDNFNPKVADFGLARSAPEGQQDYVSTRVMGTFGYVAPEYAMTGHLLVKSDVYSYGVVLLELLSGRKPVDHSQPAGGENITTWARPLIMERYRLHELADPRLGGKYPPEDFAQVAAIAAACVAPEWNQRPTMGEVVHTLKLVCRPHEYATSSEVERGMSSEGEKEGAADTPKSVSASKRSSATTLYMHRPTLTTFGSEGSSSTFSSGPFSGLVGIENDLLTRTTIISEDLQEGR</sequence>
<evidence type="ECO:0000256" key="3">
    <source>
        <dbReference type="ARBA" id="ARBA00022741"/>
    </source>
</evidence>
<keyword evidence="3 6" id="KW-0547">Nucleotide-binding</keyword>
<feature type="region of interest" description="Disordered" evidence="7">
    <location>
        <begin position="370"/>
        <end position="398"/>
    </location>
</feature>
<keyword evidence="4" id="KW-0418">Kinase</keyword>
<keyword evidence="2" id="KW-0808">Transferase</keyword>
<dbReference type="InterPro" id="IPR017441">
    <property type="entry name" value="Protein_kinase_ATP_BS"/>
</dbReference>
<dbReference type="PROSITE" id="PS00107">
    <property type="entry name" value="PROTEIN_KINASE_ATP"/>
    <property type="match status" value="1"/>
</dbReference>
<feature type="binding site" evidence="6">
    <location>
        <position position="503"/>
    </location>
    <ligand>
        <name>ATP</name>
        <dbReference type="ChEBI" id="CHEBI:30616"/>
    </ligand>
</feature>
<keyword evidence="8" id="KW-0812">Transmembrane</keyword>
<feature type="region of interest" description="Disordered" evidence="7">
    <location>
        <begin position="141"/>
        <end position="234"/>
    </location>
</feature>
<dbReference type="PANTHER" id="PTHR47989">
    <property type="entry name" value="OS01G0750732 PROTEIN"/>
    <property type="match status" value="1"/>
</dbReference>
<feature type="compositionally biased region" description="Pro residues" evidence="7">
    <location>
        <begin position="181"/>
        <end position="191"/>
    </location>
</feature>
<feature type="region of interest" description="Disordered" evidence="7">
    <location>
        <begin position="761"/>
        <end position="793"/>
    </location>
</feature>
<keyword evidence="11" id="KW-1185">Reference proteome</keyword>
<evidence type="ECO:0000256" key="4">
    <source>
        <dbReference type="ARBA" id="ARBA00022777"/>
    </source>
</evidence>
<reference evidence="10" key="1">
    <citation type="submission" date="2024-02" db="EMBL/GenBank/DDBJ databases">
        <authorList>
            <consortium name="ELIXIR-Norway"/>
            <consortium name="Elixir Norway"/>
        </authorList>
    </citation>
    <scope>NUCLEOTIDE SEQUENCE</scope>
</reference>
<evidence type="ECO:0000256" key="7">
    <source>
        <dbReference type="SAM" id="MobiDB-lite"/>
    </source>
</evidence>
<evidence type="ECO:0000256" key="5">
    <source>
        <dbReference type="ARBA" id="ARBA00022840"/>
    </source>
</evidence>
<feature type="compositionally biased region" description="Basic and acidic residues" evidence="7">
    <location>
        <begin position="764"/>
        <end position="778"/>
    </location>
</feature>
<dbReference type="PROSITE" id="PS50011">
    <property type="entry name" value="PROTEIN_KINASE_DOM"/>
    <property type="match status" value="1"/>
</dbReference>
<evidence type="ECO:0000256" key="8">
    <source>
        <dbReference type="SAM" id="Phobius"/>
    </source>
</evidence>
<dbReference type="CDD" id="cd14066">
    <property type="entry name" value="STKc_IRAK"/>
    <property type="match status" value="1"/>
</dbReference>
<name>A0ABP0U877_9BRYO</name>
<dbReference type="SUPFAM" id="SSF56112">
    <property type="entry name" value="Protein kinase-like (PK-like)"/>
    <property type="match status" value="1"/>
</dbReference>
<dbReference type="Gene3D" id="3.30.200.20">
    <property type="entry name" value="Phosphorylase Kinase, domain 1"/>
    <property type="match status" value="1"/>
</dbReference>
<protein>
    <recommendedName>
        <fullName evidence="9">Protein kinase domain-containing protein</fullName>
    </recommendedName>
</protein>
<proteinExistence type="predicted"/>
<dbReference type="Pfam" id="PF07714">
    <property type="entry name" value="PK_Tyr_Ser-Thr"/>
    <property type="match status" value="1"/>
</dbReference>
<dbReference type="Proteomes" id="UP001497512">
    <property type="component" value="Chromosome 2"/>
</dbReference>
<dbReference type="InterPro" id="IPR011009">
    <property type="entry name" value="Kinase-like_dom_sf"/>
</dbReference>
<dbReference type="Gene3D" id="1.10.510.10">
    <property type="entry name" value="Transferase(Phosphotransferase) domain 1"/>
    <property type="match status" value="1"/>
</dbReference>
<evidence type="ECO:0000256" key="6">
    <source>
        <dbReference type="PROSITE-ProRule" id="PRU10141"/>
    </source>
</evidence>
<evidence type="ECO:0000256" key="2">
    <source>
        <dbReference type="ARBA" id="ARBA00022679"/>
    </source>
</evidence>
<evidence type="ECO:0000256" key="1">
    <source>
        <dbReference type="ARBA" id="ARBA00022527"/>
    </source>
</evidence>
<feature type="compositionally biased region" description="Low complexity" evidence="7">
    <location>
        <begin position="162"/>
        <end position="180"/>
    </location>
</feature>
<keyword evidence="8" id="KW-1133">Transmembrane helix</keyword>
<accession>A0ABP0U877</accession>
<keyword evidence="5 6" id="KW-0067">ATP-binding</keyword>
<dbReference type="PANTHER" id="PTHR47989:SF25">
    <property type="entry name" value="PROLINE-RICH RECEPTOR-LIKE PROTEIN KINASE PERK3"/>
    <property type="match status" value="1"/>
</dbReference>
<dbReference type="Pfam" id="PF23180">
    <property type="entry name" value="ALE2_N"/>
    <property type="match status" value="1"/>
</dbReference>
<dbReference type="EMBL" id="OZ019894">
    <property type="protein sequence ID" value="CAK9215365.1"/>
    <property type="molecule type" value="Genomic_DNA"/>
</dbReference>
<dbReference type="InterPro" id="IPR000719">
    <property type="entry name" value="Prot_kinase_dom"/>
</dbReference>
<evidence type="ECO:0000313" key="10">
    <source>
        <dbReference type="EMBL" id="CAK9215365.1"/>
    </source>
</evidence>
<keyword evidence="1" id="KW-0723">Serine/threonine-protein kinase</keyword>
<dbReference type="PROSITE" id="PS00108">
    <property type="entry name" value="PROTEIN_KINASE_ST"/>
    <property type="match status" value="1"/>
</dbReference>
<evidence type="ECO:0000313" key="11">
    <source>
        <dbReference type="Proteomes" id="UP001497512"/>
    </source>
</evidence>
<feature type="transmembrane region" description="Helical" evidence="8">
    <location>
        <begin position="405"/>
        <end position="428"/>
    </location>
</feature>
<keyword evidence="8" id="KW-0472">Membrane</keyword>